<evidence type="ECO:0000313" key="11">
    <source>
        <dbReference type="EMBL" id="KAL0121895.1"/>
    </source>
</evidence>
<evidence type="ECO:0000256" key="1">
    <source>
        <dbReference type="ARBA" id="ARBA00004479"/>
    </source>
</evidence>
<dbReference type="SUPFAM" id="SSF52058">
    <property type="entry name" value="L domain-like"/>
    <property type="match status" value="1"/>
</dbReference>
<evidence type="ECO:0000256" key="8">
    <source>
        <dbReference type="ARBA" id="ARBA00023136"/>
    </source>
</evidence>
<keyword evidence="10" id="KW-0393">Immunoglobulin domain</keyword>
<gene>
    <name evidence="11" type="ORF">PUN28_006999</name>
</gene>
<name>A0AAW2G2U4_9HYME</name>
<protein>
    <recommendedName>
        <fullName evidence="13">Protein singed wings 2</fullName>
    </recommendedName>
</protein>
<dbReference type="PANTHER" id="PTHR24368">
    <property type="entry name" value="AMPHOTERIN-INDUCED PROTEIN"/>
    <property type="match status" value="1"/>
</dbReference>
<keyword evidence="5" id="KW-0677">Repeat</keyword>
<keyword evidence="3" id="KW-0433">Leucine-rich repeat</keyword>
<dbReference type="Pfam" id="PF13855">
    <property type="entry name" value="LRR_8"/>
    <property type="match status" value="1"/>
</dbReference>
<comment type="subcellular location">
    <subcellularLocation>
        <location evidence="1">Membrane</location>
        <topology evidence="1">Single-pass type I membrane protein</topology>
    </subcellularLocation>
</comment>
<keyword evidence="6" id="KW-0130">Cell adhesion</keyword>
<comment type="caution">
    <text evidence="11">The sequence shown here is derived from an EMBL/GenBank/DDBJ whole genome shotgun (WGS) entry which is preliminary data.</text>
</comment>
<evidence type="ECO:0008006" key="13">
    <source>
        <dbReference type="Google" id="ProtNLM"/>
    </source>
</evidence>
<evidence type="ECO:0000256" key="9">
    <source>
        <dbReference type="ARBA" id="ARBA00023180"/>
    </source>
</evidence>
<dbReference type="InterPro" id="IPR003591">
    <property type="entry name" value="Leu-rich_rpt_typical-subtyp"/>
</dbReference>
<organism evidence="11 12">
    <name type="scientific">Cardiocondyla obscurior</name>
    <dbReference type="NCBI Taxonomy" id="286306"/>
    <lineage>
        <taxon>Eukaryota</taxon>
        <taxon>Metazoa</taxon>
        <taxon>Ecdysozoa</taxon>
        <taxon>Arthropoda</taxon>
        <taxon>Hexapoda</taxon>
        <taxon>Insecta</taxon>
        <taxon>Pterygota</taxon>
        <taxon>Neoptera</taxon>
        <taxon>Endopterygota</taxon>
        <taxon>Hymenoptera</taxon>
        <taxon>Apocrita</taxon>
        <taxon>Aculeata</taxon>
        <taxon>Formicoidea</taxon>
        <taxon>Formicidae</taxon>
        <taxon>Myrmicinae</taxon>
        <taxon>Cardiocondyla</taxon>
    </lineage>
</organism>
<evidence type="ECO:0000256" key="3">
    <source>
        <dbReference type="ARBA" id="ARBA00022614"/>
    </source>
</evidence>
<evidence type="ECO:0000256" key="5">
    <source>
        <dbReference type="ARBA" id="ARBA00022737"/>
    </source>
</evidence>
<dbReference type="PANTHER" id="PTHR24368:SF210">
    <property type="entry name" value="SURFACE ANTIGEN BSPA-LIKE"/>
    <property type="match status" value="1"/>
</dbReference>
<comment type="similarity">
    <text evidence="2">Belongs to the immunoglobulin superfamily. AMIGO family.</text>
</comment>
<dbReference type="GO" id="GO:0007155">
    <property type="term" value="P:cell adhesion"/>
    <property type="evidence" value="ECO:0007669"/>
    <property type="project" value="UniProtKB-KW"/>
</dbReference>
<dbReference type="InterPro" id="IPR032675">
    <property type="entry name" value="LRR_dom_sf"/>
</dbReference>
<accession>A0AAW2G2U4</accession>
<evidence type="ECO:0000256" key="4">
    <source>
        <dbReference type="ARBA" id="ARBA00022692"/>
    </source>
</evidence>
<dbReference type="AlphaFoldDB" id="A0AAW2G2U4"/>
<dbReference type="GO" id="GO:0016020">
    <property type="term" value="C:membrane"/>
    <property type="evidence" value="ECO:0007669"/>
    <property type="project" value="UniProtKB-SubCell"/>
</dbReference>
<evidence type="ECO:0000256" key="10">
    <source>
        <dbReference type="ARBA" id="ARBA00023319"/>
    </source>
</evidence>
<dbReference type="Gene3D" id="3.80.10.10">
    <property type="entry name" value="Ribonuclease Inhibitor"/>
    <property type="match status" value="2"/>
</dbReference>
<proteinExistence type="inferred from homology"/>
<keyword evidence="8" id="KW-0472">Membrane</keyword>
<dbReference type="Proteomes" id="UP001430953">
    <property type="component" value="Unassembled WGS sequence"/>
</dbReference>
<dbReference type="InterPro" id="IPR031283">
    <property type="entry name" value="AMIGO"/>
</dbReference>
<reference evidence="11 12" key="1">
    <citation type="submission" date="2023-03" db="EMBL/GenBank/DDBJ databases">
        <title>High recombination rates correlate with genetic variation in Cardiocondyla obscurior ants.</title>
        <authorList>
            <person name="Errbii M."/>
        </authorList>
    </citation>
    <scope>NUCLEOTIDE SEQUENCE [LARGE SCALE GENOMIC DNA]</scope>
    <source>
        <strain evidence="11">Alpha-2009</strain>
        <tissue evidence="11">Whole body</tissue>
    </source>
</reference>
<evidence type="ECO:0000256" key="7">
    <source>
        <dbReference type="ARBA" id="ARBA00022989"/>
    </source>
</evidence>
<dbReference type="EMBL" id="JADYXP020000006">
    <property type="protein sequence ID" value="KAL0121895.1"/>
    <property type="molecule type" value="Genomic_DNA"/>
</dbReference>
<evidence type="ECO:0000256" key="6">
    <source>
        <dbReference type="ARBA" id="ARBA00022889"/>
    </source>
</evidence>
<keyword evidence="4" id="KW-0812">Transmembrane</keyword>
<keyword evidence="9" id="KW-0325">Glycoprotein</keyword>
<sequence>MLASQLMPASIAVYRIAIFFMHAHFSHGFTKDDDICYRYRSHADDHPECDFVKTRQRLVCFNGLRDEWKARAESVNILILCLWPRATFDPQEILQGFTFLRKLMIANSNLTRLSTAFPSEMQFLEKINVTGTKLRSLPKDAFSNLRTLRYLDLRNNALEEISVTAFDVPALKHLHLAGNPLRCTEDVAWILDSGEGSAASKVVDKDKLLCATPYDGRPLVPIVEIIATLKRECEETVCDCELIYVVGRGGKLTQNQLIAFISVNCSHRGLVEMPKFLPTDTTSLRLSGNKIEDLTPLATNPAYKSVLDLYIDDNLVESIARLEGSDWLDRFRLLNLRGNKLTDLPTYALENALLHNSNVAGLYLGNNSWTCDCHFTPSFQDLLIRHSNIIKDINDIKCAFTSDNDNSNKQIRDLTRIEICISPDEDSWLHPLDVLNIVLASLIFFVLGKLLYDYWSFKRTGKLPWIVAKIP</sequence>
<dbReference type="InterPro" id="IPR001611">
    <property type="entry name" value="Leu-rich_rpt"/>
</dbReference>
<dbReference type="SMART" id="SM00369">
    <property type="entry name" value="LRR_TYP"/>
    <property type="match status" value="3"/>
</dbReference>
<evidence type="ECO:0000256" key="2">
    <source>
        <dbReference type="ARBA" id="ARBA00005670"/>
    </source>
</evidence>
<keyword evidence="7" id="KW-1133">Transmembrane helix</keyword>
<evidence type="ECO:0000313" key="12">
    <source>
        <dbReference type="Proteomes" id="UP001430953"/>
    </source>
</evidence>
<keyword evidence="12" id="KW-1185">Reference proteome</keyword>